<dbReference type="Pfam" id="PF22381">
    <property type="entry name" value="Staph_reg_Sar_Rot"/>
    <property type="match status" value="1"/>
</dbReference>
<dbReference type="RefSeq" id="WP_135269844.1">
    <property type="nucleotide sequence ID" value="NZ_SRIB01000001.1"/>
</dbReference>
<evidence type="ECO:0000256" key="8">
    <source>
        <dbReference type="ARBA" id="ARBA00047207"/>
    </source>
</evidence>
<comment type="caution">
    <text evidence="10">The sequence shown here is derived from an EMBL/GenBank/DDBJ whole genome shotgun (WGS) entry which is preliminary data.</text>
</comment>
<comment type="subcellular location">
    <subcellularLocation>
        <location evidence="1">Cytoplasm</location>
    </subcellularLocation>
</comment>
<organism evidence="10 11">
    <name type="scientific">Soehngenia longivitae</name>
    <dbReference type="NCBI Taxonomy" id="2562294"/>
    <lineage>
        <taxon>Bacteria</taxon>
        <taxon>Bacillati</taxon>
        <taxon>Bacillota</taxon>
        <taxon>Tissierellia</taxon>
        <taxon>Tissierellales</taxon>
        <taxon>Tissierellaceae</taxon>
        <taxon>Soehngenia</taxon>
    </lineage>
</organism>
<dbReference type="GO" id="GO:0005737">
    <property type="term" value="C:cytoplasm"/>
    <property type="evidence" value="ECO:0007669"/>
    <property type="project" value="UniProtKB-SubCell"/>
</dbReference>
<comment type="similarity">
    <text evidence="6">Belongs to the SarZ family.</text>
</comment>
<sequence length="144" mass="17078">MDKYDQIKLENQICFPLYALSREIIKLYKPILDKYNLTYTQYITMLVIWEKEKIGFKDLGRLLHLDSGTLTPVLKKLEAMELIHKYRSNEDDRIVIVEVTEKGNSLKEDILHVPEEIYCKLNIETEKLFTLKKQLDEILTQISE</sequence>
<keyword evidence="5" id="KW-0804">Transcription</keyword>
<evidence type="ECO:0000256" key="5">
    <source>
        <dbReference type="ARBA" id="ARBA00023163"/>
    </source>
</evidence>
<feature type="domain" description="HTH marR-type" evidence="9">
    <location>
        <begin position="10"/>
        <end position="140"/>
    </location>
</feature>
<dbReference type="InterPro" id="IPR036390">
    <property type="entry name" value="WH_DNA-bd_sf"/>
</dbReference>
<evidence type="ECO:0000313" key="11">
    <source>
        <dbReference type="Proteomes" id="UP000298381"/>
    </source>
</evidence>
<dbReference type="SUPFAM" id="SSF46785">
    <property type="entry name" value="Winged helix' DNA-binding domain"/>
    <property type="match status" value="1"/>
</dbReference>
<dbReference type="InterPro" id="IPR000835">
    <property type="entry name" value="HTH_MarR-typ"/>
</dbReference>
<accession>A0A4Z0D9V1</accession>
<dbReference type="GO" id="GO:0003677">
    <property type="term" value="F:DNA binding"/>
    <property type="evidence" value="ECO:0007669"/>
    <property type="project" value="UniProtKB-KW"/>
</dbReference>
<evidence type="ECO:0000256" key="3">
    <source>
        <dbReference type="ARBA" id="ARBA00023015"/>
    </source>
</evidence>
<keyword evidence="11" id="KW-1185">Reference proteome</keyword>
<reference evidence="10 11" key="1">
    <citation type="submission" date="2019-03" db="EMBL/GenBank/DDBJ databases">
        <title>Draft genome sequence data and analysis of a Fermenting Bacterium, Soehngenia longevitae strain 1933PT, isolated from petroleum reservoir in Azerbaijan.</title>
        <authorList>
            <person name="Grouzdev D.S."/>
            <person name="Bidzhieva S.K."/>
            <person name="Sokolova D.S."/>
            <person name="Tourova T.P."/>
            <person name="Poltaraus A.B."/>
            <person name="Nazina T.N."/>
        </authorList>
    </citation>
    <scope>NUCLEOTIDE SEQUENCE [LARGE SCALE GENOMIC DNA]</scope>
    <source>
        <strain evidence="10 11">1933P</strain>
    </source>
</reference>
<dbReference type="AlphaFoldDB" id="A0A4Z0D9V1"/>
<gene>
    <name evidence="10" type="ORF">E4100_00655</name>
</gene>
<evidence type="ECO:0000259" key="9">
    <source>
        <dbReference type="PROSITE" id="PS50995"/>
    </source>
</evidence>
<dbReference type="EMBL" id="SRIB01000001">
    <property type="protein sequence ID" value="TFZ41679.1"/>
    <property type="molecule type" value="Genomic_DNA"/>
</dbReference>
<dbReference type="GO" id="GO:0003700">
    <property type="term" value="F:DNA-binding transcription factor activity"/>
    <property type="evidence" value="ECO:0007669"/>
    <property type="project" value="InterPro"/>
</dbReference>
<dbReference type="SMART" id="SM00347">
    <property type="entry name" value="HTH_MARR"/>
    <property type="match status" value="1"/>
</dbReference>
<keyword evidence="4" id="KW-0238">DNA-binding</keyword>
<dbReference type="Gene3D" id="1.10.10.10">
    <property type="entry name" value="Winged helix-like DNA-binding domain superfamily/Winged helix DNA-binding domain"/>
    <property type="match status" value="1"/>
</dbReference>
<keyword evidence="3" id="KW-0805">Transcription regulation</keyword>
<name>A0A4Z0D9V1_9FIRM</name>
<evidence type="ECO:0000256" key="4">
    <source>
        <dbReference type="ARBA" id="ARBA00023125"/>
    </source>
</evidence>
<proteinExistence type="inferred from homology"/>
<keyword evidence="2" id="KW-0963">Cytoplasm</keyword>
<dbReference type="OrthoDB" id="9806864at2"/>
<dbReference type="PANTHER" id="PTHR42756:SF1">
    <property type="entry name" value="TRANSCRIPTIONAL REPRESSOR OF EMRAB OPERON"/>
    <property type="match status" value="1"/>
</dbReference>
<dbReference type="Proteomes" id="UP000298381">
    <property type="component" value="Unassembled WGS sequence"/>
</dbReference>
<dbReference type="PANTHER" id="PTHR42756">
    <property type="entry name" value="TRANSCRIPTIONAL REGULATOR, MARR"/>
    <property type="match status" value="1"/>
</dbReference>
<dbReference type="InterPro" id="IPR036388">
    <property type="entry name" value="WH-like_DNA-bd_sf"/>
</dbReference>
<evidence type="ECO:0000256" key="1">
    <source>
        <dbReference type="ARBA" id="ARBA00004496"/>
    </source>
</evidence>
<dbReference type="InterPro" id="IPR055166">
    <property type="entry name" value="Transc_reg_Sar_Rot_HTH"/>
</dbReference>
<evidence type="ECO:0000256" key="7">
    <source>
        <dbReference type="ARBA" id="ARBA00047188"/>
    </source>
</evidence>
<evidence type="ECO:0000256" key="6">
    <source>
        <dbReference type="ARBA" id="ARBA00046337"/>
    </source>
</evidence>
<dbReference type="FunFam" id="1.10.10.10:FF:000163">
    <property type="entry name" value="MarR family transcriptional regulator"/>
    <property type="match status" value="1"/>
</dbReference>
<dbReference type="PROSITE" id="PS50995">
    <property type="entry name" value="HTH_MARR_2"/>
    <property type="match status" value="1"/>
</dbReference>
<protein>
    <recommendedName>
        <fullName evidence="7">HTH-type transcriptional regulator SarZ</fullName>
    </recommendedName>
    <alternativeName>
        <fullName evidence="8">Staphylococcal accessory regulator Z</fullName>
    </alternativeName>
</protein>
<evidence type="ECO:0000313" key="10">
    <source>
        <dbReference type="EMBL" id="TFZ41679.1"/>
    </source>
</evidence>
<evidence type="ECO:0000256" key="2">
    <source>
        <dbReference type="ARBA" id="ARBA00022490"/>
    </source>
</evidence>